<dbReference type="Proteomes" id="UP001178461">
    <property type="component" value="Chromosome Z"/>
</dbReference>
<sequence>MVRVVALIRQAYLPKPTECEAQISSPILLFLRSFSRILGVCRRQSSPVAFLPNNLRVFRCTLLADTARLLPSLAPAAAAERRLPLSPRIPSLAAFLPLCAFCGPHPPISQSFAIHEYGCFLGRSKEAVKTDLSSVCVTERDWKIFPLPPPFSPLLVKSPFSHFALCSPSE</sequence>
<keyword evidence="2" id="KW-1185">Reference proteome</keyword>
<evidence type="ECO:0000313" key="1">
    <source>
        <dbReference type="EMBL" id="CAI5793787.1"/>
    </source>
</evidence>
<proteinExistence type="predicted"/>
<dbReference type="AlphaFoldDB" id="A0AA35LCI8"/>
<evidence type="ECO:0000313" key="2">
    <source>
        <dbReference type="Proteomes" id="UP001178461"/>
    </source>
</evidence>
<accession>A0AA35LCI8</accession>
<feature type="non-terminal residue" evidence="1">
    <location>
        <position position="170"/>
    </location>
</feature>
<protein>
    <submittedName>
        <fullName evidence="1">Uncharacterized protein</fullName>
    </submittedName>
</protein>
<dbReference type="EMBL" id="OX395140">
    <property type="protein sequence ID" value="CAI5793787.1"/>
    <property type="molecule type" value="Genomic_DNA"/>
</dbReference>
<gene>
    <name evidence="1" type="ORF">PODLI_1B021695</name>
</gene>
<name>A0AA35LCI8_9SAUR</name>
<reference evidence="1" key="1">
    <citation type="submission" date="2022-12" db="EMBL/GenBank/DDBJ databases">
        <authorList>
            <person name="Alioto T."/>
            <person name="Alioto T."/>
            <person name="Gomez Garrido J."/>
        </authorList>
    </citation>
    <scope>NUCLEOTIDE SEQUENCE</scope>
</reference>
<organism evidence="1 2">
    <name type="scientific">Podarcis lilfordi</name>
    <name type="common">Lilford's wall lizard</name>
    <dbReference type="NCBI Taxonomy" id="74358"/>
    <lineage>
        <taxon>Eukaryota</taxon>
        <taxon>Metazoa</taxon>
        <taxon>Chordata</taxon>
        <taxon>Craniata</taxon>
        <taxon>Vertebrata</taxon>
        <taxon>Euteleostomi</taxon>
        <taxon>Lepidosauria</taxon>
        <taxon>Squamata</taxon>
        <taxon>Bifurcata</taxon>
        <taxon>Unidentata</taxon>
        <taxon>Episquamata</taxon>
        <taxon>Laterata</taxon>
        <taxon>Lacertibaenia</taxon>
        <taxon>Lacertidae</taxon>
        <taxon>Podarcis</taxon>
    </lineage>
</organism>